<keyword evidence="2" id="KW-1185">Reference proteome</keyword>
<name>A0AA86SPS0_9FABA</name>
<protein>
    <submittedName>
        <fullName evidence="1">Uncharacterized protein</fullName>
    </submittedName>
</protein>
<accession>A0AA86SPS0</accession>
<dbReference type="Gramene" id="rna-AYBTSS11_LOCUS20302">
    <property type="protein sequence ID" value="CAJ1964419.1"/>
    <property type="gene ID" value="gene-AYBTSS11_LOCUS20302"/>
</dbReference>
<evidence type="ECO:0000313" key="1">
    <source>
        <dbReference type="EMBL" id="CAJ1964419.1"/>
    </source>
</evidence>
<sequence>MNIYGRRRMKRLVRRRDSSEKGGGQSQEICKGALIVKFCFGVGQQIRVEKITERFENRVVRSFVKNNLKGRLLVEHQRGYAIDDEDVVLNASTQNFEGREEAVSKGLYRVVCDPPIVPPDASEMLQFEKQ</sequence>
<proteinExistence type="predicted"/>
<evidence type="ECO:0000313" key="2">
    <source>
        <dbReference type="Proteomes" id="UP001189624"/>
    </source>
</evidence>
<gene>
    <name evidence="1" type="ORF">AYBTSS11_LOCUS20302</name>
</gene>
<dbReference type="EMBL" id="OY731403">
    <property type="protein sequence ID" value="CAJ1964419.1"/>
    <property type="molecule type" value="Genomic_DNA"/>
</dbReference>
<reference evidence="1" key="1">
    <citation type="submission" date="2023-10" db="EMBL/GenBank/DDBJ databases">
        <authorList>
            <person name="Domelevo Entfellner J.-B."/>
        </authorList>
    </citation>
    <scope>NUCLEOTIDE SEQUENCE</scope>
</reference>
<dbReference type="AlphaFoldDB" id="A0AA86SPS0"/>
<organism evidence="1 2">
    <name type="scientific">Sphenostylis stenocarpa</name>
    <dbReference type="NCBI Taxonomy" id="92480"/>
    <lineage>
        <taxon>Eukaryota</taxon>
        <taxon>Viridiplantae</taxon>
        <taxon>Streptophyta</taxon>
        <taxon>Embryophyta</taxon>
        <taxon>Tracheophyta</taxon>
        <taxon>Spermatophyta</taxon>
        <taxon>Magnoliopsida</taxon>
        <taxon>eudicotyledons</taxon>
        <taxon>Gunneridae</taxon>
        <taxon>Pentapetalae</taxon>
        <taxon>rosids</taxon>
        <taxon>fabids</taxon>
        <taxon>Fabales</taxon>
        <taxon>Fabaceae</taxon>
        <taxon>Papilionoideae</taxon>
        <taxon>50 kb inversion clade</taxon>
        <taxon>NPAAA clade</taxon>
        <taxon>indigoferoid/millettioid clade</taxon>
        <taxon>Phaseoleae</taxon>
        <taxon>Sphenostylis</taxon>
    </lineage>
</organism>
<dbReference type="Proteomes" id="UP001189624">
    <property type="component" value="Chromosome 6"/>
</dbReference>